<evidence type="ECO:0000313" key="2">
    <source>
        <dbReference type="Proteomes" id="UP001307889"/>
    </source>
</evidence>
<proteinExistence type="predicted"/>
<sequence>MVGDSIFDYSVIALNLATCETECWIKEKSDGVDGMRQGRRKNYPEKAPGILKGLMNSSLNSAKVRDRATPFKILAHVGRFSPIDYNEL</sequence>
<dbReference type="Proteomes" id="UP001307889">
    <property type="component" value="Chromosome 3"/>
</dbReference>
<gene>
    <name evidence="1" type="ORF">NTJ_04959</name>
</gene>
<reference evidence="1 2" key="1">
    <citation type="submission" date="2023-09" db="EMBL/GenBank/DDBJ databases">
        <title>Nesidiocoris tenuis whole genome shotgun sequence.</title>
        <authorList>
            <person name="Shibata T."/>
            <person name="Shimoda M."/>
            <person name="Kobayashi T."/>
            <person name="Uehara T."/>
        </authorList>
    </citation>
    <scope>NUCLEOTIDE SEQUENCE [LARGE SCALE GENOMIC DNA]</scope>
    <source>
        <strain evidence="1 2">Japan</strain>
    </source>
</reference>
<organism evidence="1 2">
    <name type="scientific">Nesidiocoris tenuis</name>
    <dbReference type="NCBI Taxonomy" id="355587"/>
    <lineage>
        <taxon>Eukaryota</taxon>
        <taxon>Metazoa</taxon>
        <taxon>Ecdysozoa</taxon>
        <taxon>Arthropoda</taxon>
        <taxon>Hexapoda</taxon>
        <taxon>Insecta</taxon>
        <taxon>Pterygota</taxon>
        <taxon>Neoptera</taxon>
        <taxon>Paraneoptera</taxon>
        <taxon>Hemiptera</taxon>
        <taxon>Heteroptera</taxon>
        <taxon>Panheteroptera</taxon>
        <taxon>Cimicomorpha</taxon>
        <taxon>Miridae</taxon>
        <taxon>Dicyphina</taxon>
        <taxon>Nesidiocoris</taxon>
    </lineage>
</organism>
<dbReference type="EMBL" id="AP028911">
    <property type="protein sequence ID" value="BES92149.1"/>
    <property type="molecule type" value="Genomic_DNA"/>
</dbReference>
<protein>
    <submittedName>
        <fullName evidence="1">Uncharacterized protein</fullName>
    </submittedName>
</protein>
<accession>A0ABN7AL56</accession>
<name>A0ABN7AL56_9HEMI</name>
<evidence type="ECO:0000313" key="1">
    <source>
        <dbReference type="EMBL" id="BES92149.1"/>
    </source>
</evidence>
<keyword evidence="2" id="KW-1185">Reference proteome</keyword>